<dbReference type="PANTHER" id="PTHR22444">
    <property type="entry name" value="GLUTAMATE-RICH PROTEIN 1"/>
    <property type="match status" value="1"/>
</dbReference>
<gene>
    <name evidence="2" type="ORF">HJG59_004613</name>
</gene>
<keyword evidence="3" id="KW-1185">Reference proteome</keyword>
<proteinExistence type="predicted"/>
<dbReference type="InterPro" id="IPR026719">
    <property type="entry name" value="ERICH1"/>
</dbReference>
<feature type="region of interest" description="Disordered" evidence="1">
    <location>
        <begin position="1"/>
        <end position="71"/>
    </location>
</feature>
<comment type="caution">
    <text evidence="2">The sequence shown here is derived from an EMBL/GenBank/DDBJ whole genome shotgun (WGS) entry which is preliminary data.</text>
</comment>
<dbReference type="PANTHER" id="PTHR22444:SF1">
    <property type="entry name" value="GLUTAMATE-RICH PROTEIN 1"/>
    <property type="match status" value="1"/>
</dbReference>
<evidence type="ECO:0008006" key="4">
    <source>
        <dbReference type="Google" id="ProtNLM"/>
    </source>
</evidence>
<dbReference type="AlphaFoldDB" id="A0A7J8GJJ6"/>
<evidence type="ECO:0000313" key="3">
    <source>
        <dbReference type="Proteomes" id="UP000550707"/>
    </source>
</evidence>
<feature type="compositionally biased region" description="Basic residues" evidence="1">
    <location>
        <begin position="1"/>
        <end position="19"/>
    </location>
</feature>
<feature type="compositionally biased region" description="Basic and acidic residues" evidence="1">
    <location>
        <begin position="34"/>
        <end position="58"/>
    </location>
</feature>
<protein>
    <recommendedName>
        <fullName evidence="4">Glutamate rich 1</fullName>
    </recommendedName>
</protein>
<evidence type="ECO:0000313" key="2">
    <source>
        <dbReference type="EMBL" id="KAF6460274.1"/>
    </source>
</evidence>
<sequence length="226" mass="24435">MSKNKKRKLKKKQQRRRRAAGSLTKASGISFLYEPREGGPEPGDTREDAGDAEDHGDPGDAGQGPGRGSDEKADRILDFFKSTQEMYFYDGVSKDSDPAFLGAAEQLCDDLGTGSLPAADLLALDHMRALLFLQDPGELQRALQVFTGRCTLPPDRRCRAHSLSPGLWWWLRVWDIRPQKSATRIGKPGFRAAGAGQHCAGHGTISDAVSVKAGSPASDVSVAETD</sequence>
<evidence type="ECO:0000256" key="1">
    <source>
        <dbReference type="SAM" id="MobiDB-lite"/>
    </source>
</evidence>
<accession>A0A7J8GJJ6</accession>
<organism evidence="2 3">
    <name type="scientific">Molossus molossus</name>
    <name type="common">Pallas' mastiff bat</name>
    <name type="synonym">Vespertilio molossus</name>
    <dbReference type="NCBI Taxonomy" id="27622"/>
    <lineage>
        <taxon>Eukaryota</taxon>
        <taxon>Metazoa</taxon>
        <taxon>Chordata</taxon>
        <taxon>Craniata</taxon>
        <taxon>Vertebrata</taxon>
        <taxon>Euteleostomi</taxon>
        <taxon>Mammalia</taxon>
        <taxon>Eutheria</taxon>
        <taxon>Laurasiatheria</taxon>
        <taxon>Chiroptera</taxon>
        <taxon>Yangochiroptera</taxon>
        <taxon>Molossidae</taxon>
        <taxon>Molossus</taxon>
    </lineage>
</organism>
<dbReference type="EMBL" id="JACASF010000009">
    <property type="protein sequence ID" value="KAF6460274.1"/>
    <property type="molecule type" value="Genomic_DNA"/>
</dbReference>
<reference evidence="2 3" key="1">
    <citation type="journal article" date="2020" name="Nature">
        <title>Six reference-quality genomes reveal evolution of bat adaptations.</title>
        <authorList>
            <person name="Jebb D."/>
            <person name="Huang Z."/>
            <person name="Pippel M."/>
            <person name="Hughes G.M."/>
            <person name="Lavrichenko K."/>
            <person name="Devanna P."/>
            <person name="Winkler S."/>
            <person name="Jermiin L.S."/>
            <person name="Skirmuntt E.C."/>
            <person name="Katzourakis A."/>
            <person name="Burkitt-Gray L."/>
            <person name="Ray D.A."/>
            <person name="Sullivan K.A.M."/>
            <person name="Roscito J.G."/>
            <person name="Kirilenko B.M."/>
            <person name="Davalos L.M."/>
            <person name="Corthals A.P."/>
            <person name="Power M.L."/>
            <person name="Jones G."/>
            <person name="Ransome R.D."/>
            <person name="Dechmann D.K.N."/>
            <person name="Locatelli A.G."/>
            <person name="Puechmaille S.J."/>
            <person name="Fedrigo O."/>
            <person name="Jarvis E.D."/>
            <person name="Hiller M."/>
            <person name="Vernes S.C."/>
            <person name="Myers E.W."/>
            <person name="Teeling E.C."/>
        </authorList>
    </citation>
    <scope>NUCLEOTIDE SEQUENCE [LARGE SCALE GENOMIC DNA]</scope>
    <source>
        <strain evidence="2">MMolMol1</strain>
        <tissue evidence="2">Muscle</tissue>
    </source>
</reference>
<dbReference type="Proteomes" id="UP000550707">
    <property type="component" value="Unassembled WGS sequence"/>
</dbReference>
<name>A0A7J8GJJ6_MOLMO</name>